<dbReference type="NCBIfam" id="TIGR02396">
    <property type="entry name" value="diverge_rpsU"/>
    <property type="match status" value="1"/>
</dbReference>
<comment type="pathway">
    <text evidence="2 8">Cofactor biosynthesis; ubiquinone biosynthesis.</text>
</comment>
<dbReference type="Gene3D" id="1.10.357.10">
    <property type="entry name" value="Tetracycline Repressor, domain 2"/>
    <property type="match status" value="1"/>
</dbReference>
<dbReference type="PANTHER" id="PTHR21427:SF19">
    <property type="entry name" value="UBIQUINONE BIOSYNTHESIS PROTEIN COQ9, MITOCHONDRIAL"/>
    <property type="match status" value="1"/>
</dbReference>
<dbReference type="RefSeq" id="XP_040660070.1">
    <property type="nucleotide sequence ID" value="XM_040799187.1"/>
</dbReference>
<comment type="subcellular location">
    <subcellularLocation>
        <location evidence="1 8">Mitochondrion</location>
    </subcellularLocation>
</comment>
<dbReference type="InParanoid" id="A0A151GUG4"/>
<proteinExistence type="inferred from homology"/>
<dbReference type="PANTHER" id="PTHR21427">
    <property type="entry name" value="UBIQUINONE BIOSYNTHESIS PROTEIN COQ9, MITOCHONDRIAL"/>
    <property type="match status" value="1"/>
</dbReference>
<keyword evidence="5" id="KW-0809">Transit peptide</keyword>
<dbReference type="UniPathway" id="UPA00232"/>
<evidence type="ECO:0000256" key="6">
    <source>
        <dbReference type="ARBA" id="ARBA00023121"/>
    </source>
</evidence>
<dbReference type="InterPro" id="IPR013718">
    <property type="entry name" value="COQ9_C"/>
</dbReference>
<comment type="similarity">
    <text evidence="3 8">Belongs to the COQ9 family.</text>
</comment>
<keyword evidence="11" id="KW-1185">Reference proteome</keyword>
<keyword evidence="10" id="KW-0830">Ubiquinone</keyword>
<feature type="domain" description="COQ9 C-terminal" evidence="9">
    <location>
        <begin position="169"/>
        <end position="239"/>
    </location>
</feature>
<evidence type="ECO:0000313" key="10">
    <source>
        <dbReference type="EMBL" id="KYK60718.1"/>
    </source>
</evidence>
<dbReference type="STRING" id="98403.A0A151GUG4"/>
<evidence type="ECO:0000256" key="5">
    <source>
        <dbReference type="ARBA" id="ARBA00022946"/>
    </source>
</evidence>
<evidence type="ECO:0000259" key="9">
    <source>
        <dbReference type="Pfam" id="PF08511"/>
    </source>
</evidence>
<keyword evidence="4 8" id="KW-0831">Ubiquinone biosynthesis</keyword>
<reference evidence="10 11" key="1">
    <citation type="journal article" date="2016" name="Sci. Rep.">
        <title>Insights into Adaptations to a Near-Obligate Nematode Endoparasitic Lifestyle from the Finished Genome of Drechmeria coniospora.</title>
        <authorList>
            <person name="Zhang L."/>
            <person name="Zhou Z."/>
            <person name="Guo Q."/>
            <person name="Fokkens L."/>
            <person name="Miskei M."/>
            <person name="Pocsi I."/>
            <person name="Zhang W."/>
            <person name="Chen M."/>
            <person name="Wang L."/>
            <person name="Sun Y."/>
            <person name="Donzelli B.G."/>
            <person name="Gibson D.M."/>
            <person name="Nelson D.R."/>
            <person name="Luo J.G."/>
            <person name="Rep M."/>
            <person name="Liu H."/>
            <person name="Yang S."/>
            <person name="Wang J."/>
            <person name="Krasnoff S.B."/>
            <person name="Xu Y."/>
            <person name="Molnar I."/>
            <person name="Lin M."/>
        </authorList>
    </citation>
    <scope>NUCLEOTIDE SEQUENCE [LARGE SCALE GENOMIC DNA]</scope>
    <source>
        <strain evidence="10 11">ARSEF 6962</strain>
    </source>
</reference>
<protein>
    <recommendedName>
        <fullName evidence="8">Ubiquinone biosynthesis protein</fullName>
    </recommendedName>
</protein>
<dbReference type="GO" id="GO:0006744">
    <property type="term" value="P:ubiquinone biosynthetic process"/>
    <property type="evidence" value="ECO:0007669"/>
    <property type="project" value="UniProtKB-UniRule"/>
</dbReference>
<dbReference type="GO" id="GO:0008289">
    <property type="term" value="F:lipid binding"/>
    <property type="evidence" value="ECO:0007669"/>
    <property type="project" value="UniProtKB-UniRule"/>
</dbReference>
<organism evidence="10 11">
    <name type="scientific">Drechmeria coniospora</name>
    <name type="common">Nematophagous fungus</name>
    <name type="synonym">Meria coniospora</name>
    <dbReference type="NCBI Taxonomy" id="98403"/>
    <lineage>
        <taxon>Eukaryota</taxon>
        <taxon>Fungi</taxon>
        <taxon>Dikarya</taxon>
        <taxon>Ascomycota</taxon>
        <taxon>Pezizomycotina</taxon>
        <taxon>Sordariomycetes</taxon>
        <taxon>Hypocreomycetidae</taxon>
        <taxon>Hypocreales</taxon>
        <taxon>Ophiocordycipitaceae</taxon>
        <taxon>Drechmeria</taxon>
    </lineage>
</organism>
<evidence type="ECO:0000313" key="11">
    <source>
        <dbReference type="Proteomes" id="UP000076580"/>
    </source>
</evidence>
<dbReference type="InterPro" id="IPR012762">
    <property type="entry name" value="Ubiq_biosynth_COQ9"/>
</dbReference>
<dbReference type="FunCoup" id="A0A151GUG4">
    <property type="interactions" value="227"/>
</dbReference>
<evidence type="ECO:0000256" key="2">
    <source>
        <dbReference type="ARBA" id="ARBA00004749"/>
    </source>
</evidence>
<keyword evidence="6 8" id="KW-0446">Lipid-binding</keyword>
<evidence type="ECO:0000256" key="4">
    <source>
        <dbReference type="ARBA" id="ARBA00022688"/>
    </source>
</evidence>
<gene>
    <name evidence="10" type="ORF">DCS_01856</name>
</gene>
<dbReference type="EMBL" id="LAYC01000001">
    <property type="protein sequence ID" value="KYK60718.1"/>
    <property type="molecule type" value="Genomic_DNA"/>
</dbReference>
<name>A0A151GUG4_DRECN</name>
<dbReference type="Pfam" id="PF08511">
    <property type="entry name" value="COQ9"/>
    <property type="match status" value="1"/>
</dbReference>
<keyword evidence="7 8" id="KW-0496">Mitochondrion</keyword>
<sequence>MPPLCSRGIPSPRRVLVAHTYQRAARCSAAGRRFFHSNECPPTETPFGAVEDAILAAAYRHVPEHGFSQRALGLGARDAGFLDISPSVLSYSPFSLIHYHLVTQRRSLASQSRQLFDDAKLQSQAQSTLAVSLDGRLSALTWARLMANKDTIHWWQEALAVMAHPSHLPASLNELARLADEICFLAGDKSTDASWYRKRASLSVVYSTTELFMTNDKSRDFAETRRFLDRRMDEVQTLGGIAGSLGQWTGFTITAAVNVLRSKGAPI</sequence>
<accession>A0A151GUG4</accession>
<dbReference type="Proteomes" id="UP000076580">
    <property type="component" value="Chromosome 01"/>
</dbReference>
<evidence type="ECO:0000256" key="8">
    <source>
        <dbReference type="RuleBase" id="RU366063"/>
    </source>
</evidence>
<dbReference type="AlphaFoldDB" id="A0A151GUG4"/>
<evidence type="ECO:0000256" key="3">
    <source>
        <dbReference type="ARBA" id="ARBA00010766"/>
    </source>
</evidence>
<evidence type="ECO:0000256" key="1">
    <source>
        <dbReference type="ARBA" id="ARBA00004173"/>
    </source>
</evidence>
<dbReference type="GeneID" id="63714499"/>
<dbReference type="OrthoDB" id="619536at2759"/>
<dbReference type="FunFam" id="1.10.357.10:FF:000004">
    <property type="entry name" value="Ubiquinone biosynthesis protein COQ9, mitochondrial"/>
    <property type="match status" value="1"/>
</dbReference>
<comment type="caution">
    <text evidence="10">The sequence shown here is derived from an EMBL/GenBank/DDBJ whole genome shotgun (WGS) entry which is preliminary data.</text>
</comment>
<evidence type="ECO:0000256" key="7">
    <source>
        <dbReference type="ARBA" id="ARBA00023128"/>
    </source>
</evidence>
<dbReference type="GO" id="GO:0005743">
    <property type="term" value="C:mitochondrial inner membrane"/>
    <property type="evidence" value="ECO:0007669"/>
    <property type="project" value="TreeGrafter"/>
</dbReference>
<comment type="function">
    <text evidence="8">Membrane-associated protein that warps the membrane surface to access and bind aromatic isoprenes with high specificity, including ubiquinone (CoQ) isoprene intermediates and presents them directly to Coq7, therefore facilitating the Coq7-mediated hydroxylase step. Participates in the biosynthesis of coenzyme Q, also named ubiquinone, an essential lipid-soluble electron transporter for aerobic cellular respiration.</text>
</comment>